<dbReference type="GO" id="GO:0006310">
    <property type="term" value="P:DNA recombination"/>
    <property type="evidence" value="ECO:0007669"/>
    <property type="project" value="UniProtKB-KW"/>
</dbReference>
<name>A0A6G1GAQ6_9PEZI</name>
<evidence type="ECO:0000313" key="23">
    <source>
        <dbReference type="RefSeq" id="XP_033536735.1"/>
    </source>
</evidence>
<dbReference type="SUPFAM" id="SSF52113">
    <property type="entry name" value="BRCT domain"/>
    <property type="match status" value="2"/>
</dbReference>
<keyword evidence="6" id="KW-0677">Repeat</keyword>
<dbReference type="Pfam" id="PF16589">
    <property type="entry name" value="BRCT_2"/>
    <property type="match status" value="1"/>
</dbReference>
<evidence type="ECO:0000256" key="2">
    <source>
        <dbReference type="ARBA" id="ARBA00004123"/>
    </source>
</evidence>
<dbReference type="Pfam" id="PF01068">
    <property type="entry name" value="DNA_ligase_A_M"/>
    <property type="match status" value="1"/>
</dbReference>
<dbReference type="InterPro" id="IPR001357">
    <property type="entry name" value="BRCT_dom"/>
</dbReference>
<dbReference type="FunFam" id="1.10.3260.10:FF:000008">
    <property type="entry name" value="DNA ligase 4"/>
    <property type="match status" value="1"/>
</dbReference>
<keyword evidence="22" id="KW-1185">Reference proteome</keyword>
<evidence type="ECO:0000313" key="22">
    <source>
        <dbReference type="Proteomes" id="UP000504638"/>
    </source>
</evidence>
<dbReference type="Proteomes" id="UP000504638">
    <property type="component" value="Unplaced"/>
</dbReference>
<dbReference type="Gene3D" id="1.10.3260.10">
    <property type="entry name" value="DNA ligase, ATP-dependent, N-terminal domain"/>
    <property type="match status" value="1"/>
</dbReference>
<protein>
    <recommendedName>
        <fullName evidence="16">DNA ligase</fullName>
        <ecNumber evidence="16">6.5.1.1</ecNumber>
    </recommendedName>
</protein>
<dbReference type="InterPro" id="IPR036420">
    <property type="entry name" value="BRCT_dom_sf"/>
</dbReference>
<dbReference type="InterPro" id="IPR012310">
    <property type="entry name" value="DNA_ligase_ATP-dep_cent"/>
</dbReference>
<keyword evidence="8 16" id="KW-0227">DNA damage</keyword>
<dbReference type="InterPro" id="IPR000977">
    <property type="entry name" value="DNA_ligase_ATP-dep"/>
</dbReference>
<dbReference type="PANTHER" id="PTHR45997">
    <property type="entry name" value="DNA LIGASE 4"/>
    <property type="match status" value="1"/>
</dbReference>
<keyword evidence="10" id="KW-0460">Magnesium</keyword>
<dbReference type="InterPro" id="IPR012308">
    <property type="entry name" value="DNA_ligase_ATP-dep_N"/>
</dbReference>
<evidence type="ECO:0000256" key="14">
    <source>
        <dbReference type="ARBA" id="ARBA00034003"/>
    </source>
</evidence>
<dbReference type="RefSeq" id="XP_033536735.1">
    <property type="nucleotide sequence ID" value="XM_033674657.1"/>
</dbReference>
<gene>
    <name evidence="21 23" type="ORF">P152DRAFT_245849</name>
</gene>
<dbReference type="GeneID" id="54415227"/>
<evidence type="ECO:0000256" key="3">
    <source>
        <dbReference type="ARBA" id="ARBA00007572"/>
    </source>
</evidence>
<dbReference type="PANTHER" id="PTHR45997:SF1">
    <property type="entry name" value="DNA LIGASE 4"/>
    <property type="match status" value="1"/>
</dbReference>
<dbReference type="GO" id="GO:0006297">
    <property type="term" value="P:nucleotide-excision repair, DNA gap filling"/>
    <property type="evidence" value="ECO:0007669"/>
    <property type="project" value="TreeGrafter"/>
</dbReference>
<evidence type="ECO:0000256" key="10">
    <source>
        <dbReference type="ARBA" id="ARBA00022842"/>
    </source>
</evidence>
<dbReference type="FunFam" id="2.40.50.140:FF:000234">
    <property type="entry name" value="DNA ligase"/>
    <property type="match status" value="1"/>
</dbReference>
<dbReference type="EC" id="6.5.1.1" evidence="16"/>
<feature type="domain" description="ATP-dependent DNA ligase family profile" evidence="19">
    <location>
        <begin position="428"/>
        <end position="551"/>
    </location>
</feature>
<keyword evidence="9 16" id="KW-0067">ATP-binding</keyword>
<evidence type="ECO:0000313" key="21">
    <source>
        <dbReference type="EMBL" id="KAF1815104.1"/>
    </source>
</evidence>
<feature type="domain" description="BRCT" evidence="20">
    <location>
        <begin position="723"/>
        <end position="807"/>
    </location>
</feature>
<dbReference type="InterPro" id="IPR012340">
    <property type="entry name" value="NA-bd_OB-fold"/>
</dbReference>
<evidence type="ECO:0000256" key="12">
    <source>
        <dbReference type="ARBA" id="ARBA00023204"/>
    </source>
</evidence>
<keyword evidence="5" id="KW-0479">Metal-binding</keyword>
<dbReference type="Gene3D" id="3.30.470.30">
    <property type="entry name" value="DNA ligase/mRNA capping enzyme"/>
    <property type="match status" value="1"/>
</dbReference>
<keyword evidence="7 16" id="KW-0547">Nucleotide-binding</keyword>
<organism evidence="21">
    <name type="scientific">Eremomyces bilateralis CBS 781.70</name>
    <dbReference type="NCBI Taxonomy" id="1392243"/>
    <lineage>
        <taxon>Eukaryota</taxon>
        <taxon>Fungi</taxon>
        <taxon>Dikarya</taxon>
        <taxon>Ascomycota</taxon>
        <taxon>Pezizomycotina</taxon>
        <taxon>Dothideomycetes</taxon>
        <taxon>Dothideomycetes incertae sedis</taxon>
        <taxon>Eremomycetales</taxon>
        <taxon>Eremomycetaceae</taxon>
        <taxon>Eremomyces</taxon>
    </lineage>
</organism>
<dbReference type="EMBL" id="ML975152">
    <property type="protein sequence ID" value="KAF1815104.1"/>
    <property type="molecule type" value="Genomic_DNA"/>
</dbReference>
<dbReference type="GO" id="GO:0046872">
    <property type="term" value="F:metal ion binding"/>
    <property type="evidence" value="ECO:0007669"/>
    <property type="project" value="UniProtKB-KW"/>
</dbReference>
<evidence type="ECO:0000259" key="19">
    <source>
        <dbReference type="PROSITE" id="PS50160"/>
    </source>
</evidence>
<keyword evidence="11 16" id="KW-0233">DNA recombination</keyword>
<evidence type="ECO:0000256" key="18">
    <source>
        <dbReference type="SAM" id="MobiDB-lite"/>
    </source>
</evidence>
<evidence type="ECO:0000256" key="6">
    <source>
        <dbReference type="ARBA" id="ARBA00022737"/>
    </source>
</evidence>
<sequence length="994" mass="113972">MANTHMRDAAAVDEERRMYSYGSLTETELDEKYPNRPHNHSVTPSFSILYTTLFNPLNDNRRKPTAPVARRKLGPHGASNLTPHEIRRNIIESFISRWRKEVGNDIYPAFRLVVPEKDRDRAMYGLKEKAIGKLLVKILRIDKDSQDGFNLLNWKLPGGQTHAAGDFAGRCYEVISKRPMRTEPGDMTIGEVNEKLDILSGMSKEVDQIKVFSEFYQRMNPDELIWLIRIILRQMKIGASERTFFDIWHPDADSLFNVSSSLRRVCWELYDPVIRLDEDTSGVTLMQCFQPQLAAFQMHSFEKMVQRMKPTEADDVFWIEEKLDGERMQLHMVEDESVLGGFRFNFWSRKAKDYTYLYGSGFEDDNSSLTRHIRDAFNPGVRNVILDGEMITWDVEQDAMVPFGTLKTAAISEQRNPFSGGQRPLYRVFDCLYLNDKALTLYTLRDRRKALESSISSIHRRIEIHSYIEGNSASSIEPALRRVVAEASEGLVIKNPRSPYRLNERNDDWIKVKPEYMSEFGEELDCVVIGGYYGSGHRGGNLASFLCGLRVDQNHVARGSNEQKCYSFFKVGGGFCAADYAEIRHRTDNKWIKWDPKKPPSDWIELGGGDKQYERPDVWIKPEDSIVVSVKAASVGTTDQFKMGLTLRFPRFKRLRPDKYWKDALSVMGFMQLKSNAEKQHKENEFQLDNERRKKRMTIKRPKKRPLQVLGANDEVSTPYAALSTKVFEGLSFFIMSESLAPEKKSKAELEDMVKVHGGSIVQTQTASRDVICISDREVLKARSIKKSADRSIIRPIWLFDCIKQAQADVGRPRYLIPYEEQHMYFSTHDDQAVVDSTTDEFGDSYARDVDLGELRGILAKFPKSEDKHQHAKAMEIVDHLEDHGLDLSDRFIFQGSVLYLDFGDGAAKTPEFTAAIDELQAVGRKARFVGGTLSNSLDESVTQVVVGRDRSHLHQLRQKVSQMSPIPKIVDAAWIIESYQERTLLDEDRFIAR</sequence>
<comment type="subcellular location">
    <subcellularLocation>
        <location evidence="2">Nucleus</location>
    </subcellularLocation>
</comment>
<keyword evidence="13" id="KW-0539">Nucleus</keyword>
<dbReference type="Pfam" id="PF04675">
    <property type="entry name" value="DNA_ligase_A_N"/>
    <property type="match status" value="1"/>
</dbReference>
<dbReference type="FunFam" id="3.30.470.30:FF:000013">
    <property type="entry name" value="DNA ligase"/>
    <property type="match status" value="1"/>
</dbReference>
<proteinExistence type="inferred from homology"/>
<dbReference type="SUPFAM" id="SSF50249">
    <property type="entry name" value="Nucleic acid-binding proteins"/>
    <property type="match status" value="1"/>
</dbReference>
<dbReference type="PROSITE" id="PS50172">
    <property type="entry name" value="BRCT"/>
    <property type="match status" value="2"/>
</dbReference>
<dbReference type="InterPro" id="IPR012309">
    <property type="entry name" value="DNA_ligase_ATP-dep_C"/>
</dbReference>
<dbReference type="CDD" id="cd07968">
    <property type="entry name" value="OBF_DNA_ligase_IV"/>
    <property type="match status" value="1"/>
</dbReference>
<dbReference type="PROSITE" id="PS00697">
    <property type="entry name" value="DNA_LIGASE_A1"/>
    <property type="match status" value="1"/>
</dbReference>
<dbReference type="Gene3D" id="3.40.50.10190">
    <property type="entry name" value="BRCT domain"/>
    <property type="match status" value="2"/>
</dbReference>
<dbReference type="GO" id="GO:0006303">
    <property type="term" value="P:double-strand break repair via nonhomologous end joining"/>
    <property type="evidence" value="ECO:0007669"/>
    <property type="project" value="TreeGrafter"/>
</dbReference>
<dbReference type="InterPro" id="IPR036599">
    <property type="entry name" value="DNA_ligase_N_sf"/>
</dbReference>
<dbReference type="SMART" id="SM00292">
    <property type="entry name" value="BRCT"/>
    <property type="match status" value="1"/>
</dbReference>
<dbReference type="OrthoDB" id="151490at2759"/>
<dbReference type="CDD" id="cd07903">
    <property type="entry name" value="Adenylation_DNA_ligase_IV"/>
    <property type="match status" value="1"/>
</dbReference>
<dbReference type="GO" id="GO:0071897">
    <property type="term" value="P:DNA biosynthetic process"/>
    <property type="evidence" value="ECO:0007669"/>
    <property type="project" value="InterPro"/>
</dbReference>
<dbReference type="SUPFAM" id="SSF117018">
    <property type="entry name" value="ATP-dependent DNA ligase DNA-binding domain"/>
    <property type="match status" value="1"/>
</dbReference>
<evidence type="ECO:0000256" key="11">
    <source>
        <dbReference type="ARBA" id="ARBA00023172"/>
    </source>
</evidence>
<dbReference type="GO" id="GO:0005524">
    <property type="term" value="F:ATP binding"/>
    <property type="evidence" value="ECO:0007669"/>
    <property type="project" value="UniProtKB-KW"/>
</dbReference>
<dbReference type="GO" id="GO:0032807">
    <property type="term" value="C:DNA ligase IV complex"/>
    <property type="evidence" value="ECO:0007669"/>
    <property type="project" value="TreeGrafter"/>
</dbReference>
<dbReference type="PROSITE" id="PS50160">
    <property type="entry name" value="DNA_LIGASE_A3"/>
    <property type="match status" value="1"/>
</dbReference>
<reference evidence="23" key="2">
    <citation type="submission" date="2020-04" db="EMBL/GenBank/DDBJ databases">
        <authorList>
            <consortium name="NCBI Genome Project"/>
        </authorList>
    </citation>
    <scope>NUCLEOTIDE SEQUENCE</scope>
    <source>
        <strain evidence="23">CBS 781.70</strain>
    </source>
</reference>
<evidence type="ECO:0000256" key="15">
    <source>
        <dbReference type="ARBA" id="ARBA00043870"/>
    </source>
</evidence>
<keyword evidence="4 16" id="KW-0436">Ligase</keyword>
<dbReference type="InterPro" id="IPR016059">
    <property type="entry name" value="DNA_ligase_ATP-dep_CS"/>
</dbReference>
<evidence type="ECO:0000256" key="8">
    <source>
        <dbReference type="ARBA" id="ARBA00022763"/>
    </source>
</evidence>
<evidence type="ECO:0000259" key="20">
    <source>
        <dbReference type="PROSITE" id="PS50172"/>
    </source>
</evidence>
<evidence type="ECO:0000256" key="17">
    <source>
        <dbReference type="RuleBase" id="RU004196"/>
    </source>
</evidence>
<evidence type="ECO:0000256" key="9">
    <source>
        <dbReference type="ARBA" id="ARBA00022840"/>
    </source>
</evidence>
<dbReference type="NCBIfam" id="TIGR00574">
    <property type="entry name" value="dnl1"/>
    <property type="match status" value="1"/>
</dbReference>
<reference evidence="23" key="3">
    <citation type="submission" date="2025-04" db="UniProtKB">
        <authorList>
            <consortium name="RefSeq"/>
        </authorList>
    </citation>
    <scope>IDENTIFICATION</scope>
    <source>
        <strain evidence="23">CBS 781.70</strain>
    </source>
</reference>
<evidence type="ECO:0000256" key="13">
    <source>
        <dbReference type="ARBA" id="ARBA00023242"/>
    </source>
</evidence>
<feature type="domain" description="BRCT" evidence="20">
    <location>
        <begin position="889"/>
        <end position="993"/>
    </location>
</feature>
<keyword evidence="12 16" id="KW-0234">DNA repair</keyword>
<comment type="function">
    <text evidence="15">DNA ligase involved in DNA non-homologous end joining (NHEJ); required for double-strand break (DSB) repair.</text>
</comment>
<comment type="similarity">
    <text evidence="3 17">Belongs to the ATP-dependent DNA ligase family.</text>
</comment>
<dbReference type="InterPro" id="IPR029710">
    <property type="entry name" value="LIG4"/>
</dbReference>
<feature type="region of interest" description="Disordered" evidence="18">
    <location>
        <begin position="60"/>
        <end position="81"/>
    </location>
</feature>
<dbReference type="Pfam" id="PF04679">
    <property type="entry name" value="DNA_ligase_A_C"/>
    <property type="match status" value="1"/>
</dbReference>
<dbReference type="GO" id="GO:0003910">
    <property type="term" value="F:DNA ligase (ATP) activity"/>
    <property type="evidence" value="ECO:0007669"/>
    <property type="project" value="UniProtKB-EC"/>
</dbReference>
<dbReference type="Gene3D" id="2.40.50.140">
    <property type="entry name" value="Nucleic acid-binding proteins"/>
    <property type="match status" value="1"/>
</dbReference>
<evidence type="ECO:0000256" key="16">
    <source>
        <dbReference type="RuleBase" id="RU000617"/>
    </source>
</evidence>
<evidence type="ECO:0000256" key="5">
    <source>
        <dbReference type="ARBA" id="ARBA00022723"/>
    </source>
</evidence>
<evidence type="ECO:0000256" key="7">
    <source>
        <dbReference type="ARBA" id="ARBA00022741"/>
    </source>
</evidence>
<dbReference type="SUPFAM" id="SSF56091">
    <property type="entry name" value="DNA ligase/mRNA capping enzyme, catalytic domain"/>
    <property type="match status" value="1"/>
</dbReference>
<accession>A0A6G1GAQ6</accession>
<dbReference type="InterPro" id="IPR044125">
    <property type="entry name" value="Adenylation_DNA_ligase_IV"/>
</dbReference>
<comment type="cofactor">
    <cofactor evidence="1">
        <name>Mg(2+)</name>
        <dbReference type="ChEBI" id="CHEBI:18420"/>
    </cofactor>
</comment>
<dbReference type="GO" id="GO:0003677">
    <property type="term" value="F:DNA binding"/>
    <property type="evidence" value="ECO:0007669"/>
    <property type="project" value="InterPro"/>
</dbReference>
<reference evidence="21 23" key="1">
    <citation type="submission" date="2020-01" db="EMBL/GenBank/DDBJ databases">
        <authorList>
            <consortium name="DOE Joint Genome Institute"/>
            <person name="Haridas S."/>
            <person name="Albert R."/>
            <person name="Binder M."/>
            <person name="Bloem J."/>
            <person name="Labutti K."/>
            <person name="Salamov A."/>
            <person name="Andreopoulos B."/>
            <person name="Baker S.E."/>
            <person name="Barry K."/>
            <person name="Bills G."/>
            <person name="Bluhm B.H."/>
            <person name="Cannon C."/>
            <person name="Castanera R."/>
            <person name="Culley D.E."/>
            <person name="Daum C."/>
            <person name="Ezra D."/>
            <person name="Gonzalez J.B."/>
            <person name="Henrissat B."/>
            <person name="Kuo A."/>
            <person name="Liang C."/>
            <person name="Lipzen A."/>
            <person name="Lutzoni F."/>
            <person name="Magnuson J."/>
            <person name="Mondo S."/>
            <person name="Nolan M."/>
            <person name="Ohm R."/>
            <person name="Pangilinan J."/>
            <person name="Park H.-J."/>
            <person name="Ramirez L."/>
            <person name="Alfaro M."/>
            <person name="Sun H."/>
            <person name="Tritt A."/>
            <person name="Yoshinaga Y."/>
            <person name="Zwiers L.-H."/>
            <person name="Turgeon B.G."/>
            <person name="Goodwin S.B."/>
            <person name="Spatafora J.W."/>
            <person name="Crous P.W."/>
            <person name="Grigoriev I.V."/>
        </authorList>
    </citation>
    <scope>NUCLEOTIDE SEQUENCE</scope>
    <source>
        <strain evidence="21 23">CBS 781.70</strain>
    </source>
</reference>
<comment type="catalytic activity">
    <reaction evidence="14 16">
        <text>ATP + (deoxyribonucleotide)n-3'-hydroxyl + 5'-phospho-(deoxyribonucleotide)m = (deoxyribonucleotide)n+m + AMP + diphosphate.</text>
        <dbReference type="EC" id="6.5.1.1"/>
    </reaction>
</comment>
<evidence type="ECO:0000256" key="4">
    <source>
        <dbReference type="ARBA" id="ARBA00022598"/>
    </source>
</evidence>
<dbReference type="CDD" id="cd17722">
    <property type="entry name" value="BRCT_DNA_ligase_IV_rpt1"/>
    <property type="match status" value="1"/>
</dbReference>
<evidence type="ECO:0000256" key="1">
    <source>
        <dbReference type="ARBA" id="ARBA00001946"/>
    </source>
</evidence>
<dbReference type="AlphaFoldDB" id="A0A6G1GAQ6"/>